<feature type="region of interest" description="Disordered" evidence="1">
    <location>
        <begin position="706"/>
        <end position="769"/>
    </location>
</feature>
<feature type="compositionally biased region" description="Acidic residues" evidence="1">
    <location>
        <begin position="730"/>
        <end position="751"/>
    </location>
</feature>
<evidence type="ECO:0000256" key="1">
    <source>
        <dbReference type="SAM" id="MobiDB-lite"/>
    </source>
</evidence>
<feature type="region of interest" description="Disordered" evidence="1">
    <location>
        <begin position="47"/>
        <end position="99"/>
    </location>
</feature>
<feature type="compositionally biased region" description="Basic and acidic residues" evidence="1">
    <location>
        <begin position="709"/>
        <end position="729"/>
    </location>
</feature>
<feature type="compositionally biased region" description="Basic and acidic residues" evidence="1">
    <location>
        <begin position="497"/>
        <end position="509"/>
    </location>
</feature>
<evidence type="ECO:0000259" key="2">
    <source>
        <dbReference type="SMART" id="SM00717"/>
    </source>
</evidence>
<organism evidence="3 4">
    <name type="scientific">Prunus persica</name>
    <name type="common">Peach</name>
    <name type="synonym">Amygdalus persica</name>
    <dbReference type="NCBI Taxonomy" id="3760"/>
    <lineage>
        <taxon>Eukaryota</taxon>
        <taxon>Viridiplantae</taxon>
        <taxon>Streptophyta</taxon>
        <taxon>Embryophyta</taxon>
        <taxon>Tracheophyta</taxon>
        <taxon>Spermatophyta</taxon>
        <taxon>Magnoliopsida</taxon>
        <taxon>eudicotyledons</taxon>
        <taxon>Gunneridae</taxon>
        <taxon>Pentapetalae</taxon>
        <taxon>rosids</taxon>
        <taxon>fabids</taxon>
        <taxon>Rosales</taxon>
        <taxon>Rosaceae</taxon>
        <taxon>Amygdaloideae</taxon>
        <taxon>Amygdaleae</taxon>
        <taxon>Prunus</taxon>
    </lineage>
</organism>
<dbReference type="InterPro" id="IPR001005">
    <property type="entry name" value="SANT/Myb"/>
</dbReference>
<feature type="compositionally biased region" description="Polar residues" evidence="1">
    <location>
        <begin position="71"/>
        <end position="80"/>
    </location>
</feature>
<accession>A0A251MVF8</accession>
<dbReference type="SUPFAM" id="SSF46689">
    <property type="entry name" value="Homeodomain-like"/>
    <property type="match status" value="1"/>
</dbReference>
<feature type="region of interest" description="Disordered" evidence="1">
    <location>
        <begin position="380"/>
        <end position="530"/>
    </location>
</feature>
<feature type="domain" description="Myb-like" evidence="2">
    <location>
        <begin position="624"/>
        <end position="673"/>
    </location>
</feature>
<dbReference type="AlphaFoldDB" id="A0A251MVF8"/>
<proteinExistence type="predicted"/>
<dbReference type="PANTHER" id="PTHR22929:SF0">
    <property type="entry name" value="TRANSCRIPTION FACTOR TFIIIB COMPONENT B'' HOMOLOG"/>
    <property type="match status" value="1"/>
</dbReference>
<feature type="non-terminal residue" evidence="3">
    <location>
        <position position="1"/>
    </location>
</feature>
<dbReference type="Gene3D" id="1.10.10.60">
    <property type="entry name" value="Homeodomain-like"/>
    <property type="match status" value="1"/>
</dbReference>
<evidence type="ECO:0000313" key="3">
    <source>
        <dbReference type="EMBL" id="ONH91078.1"/>
    </source>
</evidence>
<name>A0A251MVF8_PRUPE</name>
<feature type="compositionally biased region" description="Acidic residues" evidence="1">
    <location>
        <begin position="759"/>
        <end position="769"/>
    </location>
</feature>
<feature type="region of interest" description="Disordered" evidence="1">
    <location>
        <begin position="318"/>
        <end position="353"/>
    </location>
</feature>
<reference evidence="3 4" key="1">
    <citation type="journal article" date="2013" name="Nat. Genet.">
        <title>The high-quality draft genome of peach (Prunus persica) identifies unique patterns of genetic diversity, domestication and genome evolution.</title>
        <authorList>
            <consortium name="International Peach Genome Initiative"/>
            <person name="Verde I."/>
            <person name="Abbott A.G."/>
            <person name="Scalabrin S."/>
            <person name="Jung S."/>
            <person name="Shu S."/>
            <person name="Marroni F."/>
            <person name="Zhebentyayeva T."/>
            <person name="Dettori M.T."/>
            <person name="Grimwood J."/>
            <person name="Cattonaro F."/>
            <person name="Zuccolo A."/>
            <person name="Rossini L."/>
            <person name="Jenkins J."/>
            <person name="Vendramin E."/>
            <person name="Meisel L.A."/>
            <person name="Decroocq V."/>
            <person name="Sosinski B."/>
            <person name="Prochnik S."/>
            <person name="Mitros T."/>
            <person name="Policriti A."/>
            <person name="Cipriani G."/>
            <person name="Dondini L."/>
            <person name="Ficklin S."/>
            <person name="Goodstein D.M."/>
            <person name="Xuan P."/>
            <person name="Del Fabbro C."/>
            <person name="Aramini V."/>
            <person name="Copetti D."/>
            <person name="Gonzalez S."/>
            <person name="Horner D.S."/>
            <person name="Falchi R."/>
            <person name="Lucas S."/>
            <person name="Mica E."/>
            <person name="Maldonado J."/>
            <person name="Lazzari B."/>
            <person name="Bielenberg D."/>
            <person name="Pirona R."/>
            <person name="Miculan M."/>
            <person name="Barakat A."/>
            <person name="Testolin R."/>
            <person name="Stella A."/>
            <person name="Tartarini S."/>
            <person name="Tonutti P."/>
            <person name="Arus P."/>
            <person name="Orellana A."/>
            <person name="Wells C."/>
            <person name="Main D."/>
            <person name="Vizzotto G."/>
            <person name="Silva H."/>
            <person name="Salamini F."/>
            <person name="Schmutz J."/>
            <person name="Morgante M."/>
            <person name="Rokhsar D.S."/>
        </authorList>
    </citation>
    <scope>NUCLEOTIDE SEQUENCE [LARGE SCALE GENOMIC DNA]</scope>
    <source>
        <strain evidence="4">cv. Nemared</strain>
    </source>
</reference>
<dbReference type="CDD" id="cd00167">
    <property type="entry name" value="SANT"/>
    <property type="match status" value="1"/>
</dbReference>
<dbReference type="InterPro" id="IPR009057">
    <property type="entry name" value="Homeodomain-like_sf"/>
</dbReference>
<keyword evidence="4" id="KW-1185">Reference proteome</keyword>
<sequence>GELVRWGSDPVLHTLLQEPLKNTTLYSFIETVVEVKINMEDLDDIFLDPSNAPARPGGRFRPKAKPRPSKVASTAATSALPNDRTEKPATLSPTVSDTVPSVKSIDVGDVKVTDPVGSSLATSEILGNIEPAKNNENLCTNVASSDGNKDTKPCESAATAAPQPEVAASVGTAAGENADIFSGLECLDGFLSQTTRGTAESAASKPHVSAESSAFMVCDVAEAQTFSDCCTTQDPVSCREVSVSNKPDEVQLETKVDGAFSEFEVLDVVSDATILSGQRVGKFQPKLKVKKGKEHLHIPPAEVECMLSQAVLVPSETDMNESSLPAFPPGHVLDHPSPRFGDSSTPHPTSDPLVNTEYIAETTHLDGAIFGDAVRSEDVGGTLGKEGHKSRNRKGSTASNHSQKHKSFAASEEAEGGTSSRKLRKRLPRQEVEELVHEANEDSFTAEPSSGSNVNEDENNDNEYREHKTSQRKRAPRKSKEPESGKEEPVKKRKRAKEAPDKSTKDPPKRFSHSTRRTKRHVDKSLLEIPEDEIDHQSLSLKNLIRLAEHRELLAIKEARKMTTPVPDESTNNDSHKEANHDEENEEETFPSEQDRNSEENQASYRVNASSFLLNYQSYMDKTPTVRWSKQDTELFYGAIQQCGSDFTMIQELYFPGRTRHQIKLKFKKEERQNPLRINEAVLSRSTCSTDHSQFTSYIERLQQVAQANKEEEAEPTHDTDEGVKKTELEEPEDQEADVAEVQEEAVDAEVENPLKSDEIDDEEFTWSE</sequence>
<dbReference type="Pfam" id="PF15963">
    <property type="entry name" value="Myb_DNA-bind_7"/>
    <property type="match status" value="1"/>
</dbReference>
<dbReference type="EMBL" id="CM007658">
    <property type="protein sequence ID" value="ONH91078.1"/>
    <property type="molecule type" value="Genomic_DNA"/>
</dbReference>
<dbReference type="InterPro" id="IPR039467">
    <property type="entry name" value="TFIIIB_B''_Myb"/>
</dbReference>
<feature type="region of interest" description="Disordered" evidence="1">
    <location>
        <begin position="558"/>
        <end position="602"/>
    </location>
</feature>
<dbReference type="Gramene" id="ONH91078">
    <property type="protein sequence ID" value="ONH91078"/>
    <property type="gene ID" value="PRUPE_8G091800"/>
</dbReference>
<feature type="compositionally biased region" description="Basic and acidic residues" evidence="1">
    <location>
        <begin position="428"/>
        <end position="440"/>
    </location>
</feature>
<feature type="compositionally biased region" description="Basic residues" evidence="1">
    <location>
        <begin position="58"/>
        <end position="68"/>
    </location>
</feature>
<feature type="compositionally biased region" description="Basic residues" evidence="1">
    <location>
        <begin position="510"/>
        <end position="522"/>
    </location>
</feature>
<dbReference type="PANTHER" id="PTHR22929">
    <property type="entry name" value="RNA POLYMERASE III TRANSCRIPTION INITIATION FACTOR B"/>
    <property type="match status" value="1"/>
</dbReference>
<protein>
    <recommendedName>
        <fullName evidence="2">Myb-like domain-containing protein</fullName>
    </recommendedName>
</protein>
<dbReference type="SMART" id="SM00717">
    <property type="entry name" value="SANT"/>
    <property type="match status" value="1"/>
</dbReference>
<evidence type="ECO:0000313" key="4">
    <source>
        <dbReference type="Proteomes" id="UP000006882"/>
    </source>
</evidence>
<gene>
    <name evidence="3" type="ORF">PRUPE_8G091800</name>
</gene>
<feature type="compositionally biased region" description="Polar residues" evidence="1">
    <location>
        <begin position="442"/>
        <end position="452"/>
    </location>
</feature>
<feature type="compositionally biased region" description="Basic and acidic residues" evidence="1">
    <location>
        <begin position="478"/>
        <end position="490"/>
    </location>
</feature>
<dbReference type="Proteomes" id="UP000006882">
    <property type="component" value="Chromosome G8"/>
</dbReference>